<dbReference type="AlphaFoldDB" id="A0A323T913"/>
<feature type="active site" description="For ring-opening step" evidence="4">
    <location>
        <position position="136"/>
    </location>
</feature>
<dbReference type="HAMAP" id="MF_01241">
    <property type="entry name" value="GlcN6P_deamin"/>
    <property type="match status" value="1"/>
</dbReference>
<accession>A0A323T913</accession>
<evidence type="ECO:0000313" key="7">
    <source>
        <dbReference type="Proteomes" id="UP000248214"/>
    </source>
</evidence>
<dbReference type="PANTHER" id="PTHR11280:SF5">
    <property type="entry name" value="GLUCOSAMINE-6-PHOSPHATE ISOMERASE"/>
    <property type="match status" value="1"/>
</dbReference>
<dbReference type="EMBL" id="PDOD01000005">
    <property type="protein sequence ID" value="PYZ92071.1"/>
    <property type="molecule type" value="Genomic_DNA"/>
</dbReference>
<dbReference type="Gene3D" id="3.40.50.1360">
    <property type="match status" value="1"/>
</dbReference>
<reference evidence="6 7" key="1">
    <citation type="submission" date="2017-10" db="EMBL/GenBank/DDBJ databases">
        <title>Bacillus sp. nov., a halophilic bacterium isolated from a Keqin Lake.</title>
        <authorList>
            <person name="Wang H."/>
        </authorList>
    </citation>
    <scope>NUCLEOTIDE SEQUENCE [LARGE SCALE GENOMIC DNA]</scope>
    <source>
        <strain evidence="6 7">KQ-12</strain>
    </source>
</reference>
<dbReference type="UniPathway" id="UPA00629">
    <property type="reaction ID" value="UER00684"/>
</dbReference>
<dbReference type="CDD" id="cd01399">
    <property type="entry name" value="GlcN6P_deaminase"/>
    <property type="match status" value="1"/>
</dbReference>
<evidence type="ECO:0000256" key="3">
    <source>
        <dbReference type="ARBA" id="ARBA00023277"/>
    </source>
</evidence>
<dbReference type="PROSITE" id="PS01161">
    <property type="entry name" value="GLC_GALNAC_ISOMERASE"/>
    <property type="match status" value="1"/>
</dbReference>
<keyword evidence="3 4" id="KW-0119">Carbohydrate metabolism</keyword>
<dbReference type="GO" id="GO:0004342">
    <property type="term" value="F:glucosamine-6-phosphate deaminase activity"/>
    <property type="evidence" value="ECO:0007669"/>
    <property type="project" value="UniProtKB-UniRule"/>
</dbReference>
<dbReference type="NCBIfam" id="TIGR00502">
    <property type="entry name" value="nagB"/>
    <property type="match status" value="1"/>
</dbReference>
<dbReference type="GO" id="GO:0005737">
    <property type="term" value="C:cytoplasm"/>
    <property type="evidence" value="ECO:0007669"/>
    <property type="project" value="TreeGrafter"/>
</dbReference>
<feature type="active site" description="Proton acceptor; for enolization step" evidence="4">
    <location>
        <position position="67"/>
    </location>
</feature>
<feature type="active site" description="Proton acceptor; for ring-opening step" evidence="4">
    <location>
        <position position="138"/>
    </location>
</feature>
<evidence type="ECO:0000256" key="2">
    <source>
        <dbReference type="ARBA" id="ARBA00022801"/>
    </source>
</evidence>
<comment type="pathway">
    <text evidence="4">Amino-sugar metabolism; N-acetylneuraminate degradation; D-fructose 6-phosphate from N-acetylneuraminate: step 5/5.</text>
</comment>
<sequence>MNVIRARDYEDMSEKASQLVVDKINESNVNVLGLATGGTPVGLYKRLIKKINKGKASFSNIHTVNLDEYIGLSADDPNSYHRYMDDVLFKHINIPKSQTHLPNGDAEDVQLECLRYEALIHELGGVDLQLLGIGNNGHIGFNEPGSSFSGRTQVVELAPSTIEANARYFSDEEMVPRQAITMGIQTIIESKGILLLASGLDKAEAIQELIEGEVSESCPATVLQKHSDLTIIADEQALSLVTSLK</sequence>
<feature type="active site" description="For ring-opening step" evidence="4">
    <location>
        <position position="143"/>
    </location>
</feature>
<dbReference type="OrthoDB" id="9791139at2"/>
<evidence type="ECO:0000313" key="6">
    <source>
        <dbReference type="EMBL" id="PYZ92071.1"/>
    </source>
</evidence>
<organism evidence="6 7">
    <name type="scientific">Salipaludibacillus keqinensis</name>
    <dbReference type="NCBI Taxonomy" id="2045207"/>
    <lineage>
        <taxon>Bacteria</taxon>
        <taxon>Bacillati</taxon>
        <taxon>Bacillota</taxon>
        <taxon>Bacilli</taxon>
        <taxon>Bacillales</taxon>
        <taxon>Bacillaceae</taxon>
    </lineage>
</organism>
<feature type="domain" description="Glucosamine/galactosamine-6-phosphate isomerase" evidence="5">
    <location>
        <begin position="12"/>
        <end position="228"/>
    </location>
</feature>
<dbReference type="PANTHER" id="PTHR11280">
    <property type="entry name" value="GLUCOSAMINE-6-PHOSPHATE ISOMERASE"/>
    <property type="match status" value="1"/>
</dbReference>
<dbReference type="InterPro" id="IPR004547">
    <property type="entry name" value="Glucosamine6P_isomerase"/>
</dbReference>
<keyword evidence="2 4" id="KW-0378">Hydrolase</keyword>
<dbReference type="Proteomes" id="UP000248214">
    <property type="component" value="Unassembled WGS sequence"/>
</dbReference>
<comment type="caution">
    <text evidence="4">Lacks conserved residue(s) required for the propagation of feature annotation.</text>
</comment>
<dbReference type="EC" id="3.5.99.6" evidence="4"/>
<protein>
    <recommendedName>
        <fullName evidence="4">Glucosamine-6-phosphate deaminase</fullName>
        <ecNumber evidence="4">3.5.99.6</ecNumber>
    </recommendedName>
    <alternativeName>
        <fullName evidence="4">GlcN6P deaminase</fullName>
        <shortName evidence="4">GNPDA</shortName>
    </alternativeName>
    <alternativeName>
        <fullName evidence="4">Glucosamine-6-phosphate isomerase</fullName>
    </alternativeName>
</protein>
<evidence type="ECO:0000256" key="1">
    <source>
        <dbReference type="ARBA" id="ARBA00000644"/>
    </source>
</evidence>
<dbReference type="SUPFAM" id="SSF100950">
    <property type="entry name" value="NagB/RpiA/CoA transferase-like"/>
    <property type="match status" value="1"/>
</dbReference>
<keyword evidence="7" id="KW-1185">Reference proteome</keyword>
<dbReference type="GO" id="GO:0006046">
    <property type="term" value="P:N-acetylglucosamine catabolic process"/>
    <property type="evidence" value="ECO:0007669"/>
    <property type="project" value="UniProtKB-UniRule"/>
</dbReference>
<proteinExistence type="inferred from homology"/>
<comment type="similarity">
    <text evidence="4">Belongs to the glucosamine/galactosamine-6-phosphate isomerase family. NagB subfamily.</text>
</comment>
<comment type="caution">
    <text evidence="6">The sequence shown here is derived from an EMBL/GenBank/DDBJ whole genome shotgun (WGS) entry which is preliminary data.</text>
</comment>
<dbReference type="InterPro" id="IPR006148">
    <property type="entry name" value="Glc/Gal-6P_isomerase"/>
</dbReference>
<dbReference type="RefSeq" id="WP_110611620.1">
    <property type="nucleotide sequence ID" value="NZ_PDOD01000005.1"/>
</dbReference>
<dbReference type="GO" id="GO:0019262">
    <property type="term" value="P:N-acetylneuraminate catabolic process"/>
    <property type="evidence" value="ECO:0007669"/>
    <property type="project" value="UniProtKB-UniRule"/>
</dbReference>
<dbReference type="InterPro" id="IPR018321">
    <property type="entry name" value="Glucosamine6P_isomerase_CS"/>
</dbReference>
<evidence type="ECO:0000256" key="4">
    <source>
        <dbReference type="HAMAP-Rule" id="MF_01241"/>
    </source>
</evidence>
<comment type="catalytic activity">
    <reaction evidence="1 4">
        <text>alpha-D-glucosamine 6-phosphate + H2O = beta-D-fructose 6-phosphate + NH4(+)</text>
        <dbReference type="Rhea" id="RHEA:12172"/>
        <dbReference type="ChEBI" id="CHEBI:15377"/>
        <dbReference type="ChEBI" id="CHEBI:28938"/>
        <dbReference type="ChEBI" id="CHEBI:57634"/>
        <dbReference type="ChEBI" id="CHEBI:75989"/>
        <dbReference type="EC" id="3.5.99.6"/>
    </reaction>
</comment>
<comment type="function">
    <text evidence="4">Catalyzes the reversible isomerization-deamination of glucosamine 6-phosphate (GlcN6P) to form fructose 6-phosphate (Fru6P) and ammonium ion.</text>
</comment>
<dbReference type="GO" id="GO:0042802">
    <property type="term" value="F:identical protein binding"/>
    <property type="evidence" value="ECO:0007669"/>
    <property type="project" value="TreeGrafter"/>
</dbReference>
<dbReference type="FunFam" id="3.40.50.1360:FF:000003">
    <property type="entry name" value="Glucosamine-6-phosphate deaminase"/>
    <property type="match status" value="1"/>
</dbReference>
<dbReference type="GO" id="GO:0006043">
    <property type="term" value="P:glucosamine catabolic process"/>
    <property type="evidence" value="ECO:0007669"/>
    <property type="project" value="TreeGrafter"/>
</dbReference>
<dbReference type="InterPro" id="IPR037171">
    <property type="entry name" value="NagB/RpiA_transferase-like"/>
</dbReference>
<name>A0A323T913_9BACI</name>
<dbReference type="Pfam" id="PF01182">
    <property type="entry name" value="Glucosamine_iso"/>
    <property type="match status" value="1"/>
</dbReference>
<dbReference type="GO" id="GO:0005975">
    <property type="term" value="P:carbohydrate metabolic process"/>
    <property type="evidence" value="ECO:0007669"/>
    <property type="project" value="InterPro"/>
</dbReference>
<gene>
    <name evidence="4 6" type="primary">nagB</name>
    <name evidence="6" type="ORF">CR194_17925</name>
</gene>
<evidence type="ECO:0000259" key="5">
    <source>
        <dbReference type="Pfam" id="PF01182"/>
    </source>
</evidence>